<dbReference type="SUPFAM" id="SSF46785">
    <property type="entry name" value="Winged helix' DNA-binding domain"/>
    <property type="match status" value="1"/>
</dbReference>
<dbReference type="GO" id="GO:0003677">
    <property type="term" value="F:DNA binding"/>
    <property type="evidence" value="ECO:0007669"/>
    <property type="project" value="UniProtKB-KW"/>
</dbReference>
<keyword evidence="1" id="KW-0805">Transcription regulation</keyword>
<organism evidence="6 7">
    <name type="scientific">Pseudacidovorax intermedius</name>
    <dbReference type="NCBI Taxonomy" id="433924"/>
    <lineage>
        <taxon>Bacteria</taxon>
        <taxon>Pseudomonadati</taxon>
        <taxon>Pseudomonadota</taxon>
        <taxon>Betaproteobacteria</taxon>
        <taxon>Burkholderiales</taxon>
        <taxon>Comamonadaceae</taxon>
        <taxon>Pseudacidovorax</taxon>
    </lineage>
</organism>
<dbReference type="AlphaFoldDB" id="A0A370FPH1"/>
<dbReference type="GO" id="GO:0003700">
    <property type="term" value="F:DNA-binding transcription factor activity"/>
    <property type="evidence" value="ECO:0007669"/>
    <property type="project" value="TreeGrafter"/>
</dbReference>
<dbReference type="PANTHER" id="PTHR24567">
    <property type="entry name" value="CRP FAMILY TRANSCRIPTIONAL REGULATORY PROTEIN"/>
    <property type="match status" value="1"/>
</dbReference>
<dbReference type="Gene3D" id="1.10.10.10">
    <property type="entry name" value="Winged helix-like DNA-binding domain superfamily/Winged helix DNA-binding domain"/>
    <property type="match status" value="1"/>
</dbReference>
<dbReference type="SMART" id="SM00100">
    <property type="entry name" value="cNMP"/>
    <property type="match status" value="1"/>
</dbReference>
<dbReference type="RefSeq" id="WP_114802034.1">
    <property type="nucleotide sequence ID" value="NZ_QQAV01000001.1"/>
</dbReference>
<evidence type="ECO:0000313" key="6">
    <source>
        <dbReference type="EMBL" id="RDI29460.1"/>
    </source>
</evidence>
<dbReference type="InterPro" id="IPR036390">
    <property type="entry name" value="WH_DNA-bd_sf"/>
</dbReference>
<dbReference type="OrthoDB" id="6881322at2"/>
<gene>
    <name evidence="6" type="ORF">DFR41_1011216</name>
</gene>
<dbReference type="InterPro" id="IPR000595">
    <property type="entry name" value="cNMP-bd_dom"/>
</dbReference>
<dbReference type="InterPro" id="IPR036388">
    <property type="entry name" value="WH-like_DNA-bd_sf"/>
</dbReference>
<protein>
    <submittedName>
        <fullName evidence="6">CRP-like cAMP-binding protein</fullName>
    </submittedName>
</protein>
<proteinExistence type="predicted"/>
<evidence type="ECO:0000313" key="7">
    <source>
        <dbReference type="Proteomes" id="UP000255265"/>
    </source>
</evidence>
<dbReference type="CDD" id="cd00038">
    <property type="entry name" value="CAP_ED"/>
    <property type="match status" value="1"/>
</dbReference>
<dbReference type="Pfam" id="PF13545">
    <property type="entry name" value="HTH_Crp_2"/>
    <property type="match status" value="1"/>
</dbReference>
<evidence type="ECO:0000256" key="3">
    <source>
        <dbReference type="ARBA" id="ARBA00023163"/>
    </source>
</evidence>
<dbReference type="InterPro" id="IPR050397">
    <property type="entry name" value="Env_Response_Regulators"/>
</dbReference>
<dbReference type="PROSITE" id="PS51063">
    <property type="entry name" value="HTH_CRP_2"/>
    <property type="match status" value="1"/>
</dbReference>
<dbReference type="Proteomes" id="UP000255265">
    <property type="component" value="Unassembled WGS sequence"/>
</dbReference>
<evidence type="ECO:0000259" key="4">
    <source>
        <dbReference type="PROSITE" id="PS50042"/>
    </source>
</evidence>
<dbReference type="InterPro" id="IPR012318">
    <property type="entry name" value="HTH_CRP"/>
</dbReference>
<accession>A0A370FPH1</accession>
<sequence>MNDDNWPRIAAGGSWFKAAPAPLQQALLGLAVARRHADGACLFRRGDPPDGLYGVAEGAVRITGLAADGREALLAIAEPSQWIGEIGLLDGLPRTHDAHAQGAAVTLHVPQAALLAVLQAQPALWQSIGLLATSKLRAAFQALEDMALLPAENRIAARLLAMSQGYGEWTHQTRRVVRLSQEQLASMLALSRQTVNQVLQGLAHQGIVRPGRGTVEILDAARLRVLAGRVG</sequence>
<dbReference type="PANTHER" id="PTHR24567:SF74">
    <property type="entry name" value="HTH-TYPE TRANSCRIPTIONAL REGULATOR ARCR"/>
    <property type="match status" value="1"/>
</dbReference>
<evidence type="ECO:0000256" key="1">
    <source>
        <dbReference type="ARBA" id="ARBA00023015"/>
    </source>
</evidence>
<dbReference type="PROSITE" id="PS50042">
    <property type="entry name" value="CNMP_BINDING_3"/>
    <property type="match status" value="1"/>
</dbReference>
<dbReference type="SMART" id="SM00419">
    <property type="entry name" value="HTH_CRP"/>
    <property type="match status" value="1"/>
</dbReference>
<keyword evidence="2" id="KW-0238">DNA-binding</keyword>
<feature type="domain" description="Cyclic nucleotide-binding" evidence="4">
    <location>
        <begin position="15"/>
        <end position="118"/>
    </location>
</feature>
<dbReference type="EMBL" id="QQAV01000001">
    <property type="protein sequence ID" value="RDI29460.1"/>
    <property type="molecule type" value="Genomic_DNA"/>
</dbReference>
<reference evidence="6 7" key="1">
    <citation type="submission" date="2018-07" db="EMBL/GenBank/DDBJ databases">
        <title>Genomic Encyclopedia of Type Strains, Phase IV (KMG-IV): sequencing the most valuable type-strain genomes for metagenomic binning, comparative biology and taxonomic classification.</title>
        <authorList>
            <person name="Goeker M."/>
        </authorList>
    </citation>
    <scope>NUCLEOTIDE SEQUENCE [LARGE SCALE GENOMIC DNA]</scope>
    <source>
        <strain evidence="6 7">DSM 21352</strain>
    </source>
</reference>
<dbReference type="GO" id="GO:0005829">
    <property type="term" value="C:cytosol"/>
    <property type="evidence" value="ECO:0007669"/>
    <property type="project" value="TreeGrafter"/>
</dbReference>
<comment type="caution">
    <text evidence="6">The sequence shown here is derived from an EMBL/GenBank/DDBJ whole genome shotgun (WGS) entry which is preliminary data.</text>
</comment>
<name>A0A370FPH1_9BURK</name>
<dbReference type="Gene3D" id="2.60.120.10">
    <property type="entry name" value="Jelly Rolls"/>
    <property type="match status" value="1"/>
</dbReference>
<keyword evidence="3" id="KW-0804">Transcription</keyword>
<dbReference type="Pfam" id="PF00027">
    <property type="entry name" value="cNMP_binding"/>
    <property type="match status" value="1"/>
</dbReference>
<keyword evidence="7" id="KW-1185">Reference proteome</keyword>
<feature type="domain" description="HTH crp-type" evidence="5">
    <location>
        <begin position="149"/>
        <end position="221"/>
    </location>
</feature>
<evidence type="ECO:0000256" key="2">
    <source>
        <dbReference type="ARBA" id="ARBA00023125"/>
    </source>
</evidence>
<dbReference type="InterPro" id="IPR018490">
    <property type="entry name" value="cNMP-bd_dom_sf"/>
</dbReference>
<evidence type="ECO:0000259" key="5">
    <source>
        <dbReference type="PROSITE" id="PS51063"/>
    </source>
</evidence>
<dbReference type="InterPro" id="IPR014710">
    <property type="entry name" value="RmlC-like_jellyroll"/>
</dbReference>
<dbReference type="SUPFAM" id="SSF51206">
    <property type="entry name" value="cAMP-binding domain-like"/>
    <property type="match status" value="1"/>
</dbReference>